<dbReference type="Gene3D" id="3.40.50.1460">
    <property type="match status" value="1"/>
</dbReference>
<comment type="caution">
    <text evidence="3">The sequence shown here is derived from an EMBL/GenBank/DDBJ whole genome shotgun (WGS) entry which is preliminary data.</text>
</comment>
<evidence type="ECO:0008006" key="5">
    <source>
        <dbReference type="Google" id="ProtNLM"/>
    </source>
</evidence>
<dbReference type="EMBL" id="WWCW01000039">
    <property type="protein sequence ID" value="MYM88153.1"/>
    <property type="molecule type" value="Genomic_DNA"/>
</dbReference>
<feature type="domain" description="vWA-MoxR associated protein C-terminal" evidence="2">
    <location>
        <begin position="449"/>
        <end position="659"/>
    </location>
</feature>
<name>A0A845G0C0_9BURK</name>
<protein>
    <recommendedName>
        <fullName evidence="5">Caspase family protein</fullName>
    </recommendedName>
</protein>
<dbReference type="InterPro" id="IPR045450">
    <property type="entry name" value="VMAP_C"/>
</dbReference>
<accession>A0A845G0C0</accession>
<evidence type="ECO:0000259" key="1">
    <source>
        <dbReference type="Pfam" id="PF20019"/>
    </source>
</evidence>
<proteinExistence type="predicted"/>
<reference evidence="3 4" key="1">
    <citation type="submission" date="2020-01" db="EMBL/GenBank/DDBJ databases">
        <title>Novel species isolated from a subtropical stream in China.</title>
        <authorList>
            <person name="Lu H."/>
        </authorList>
    </citation>
    <scope>NUCLEOTIDE SEQUENCE [LARGE SCALE GENOMIC DNA]</scope>
    <source>
        <strain evidence="3 4">FT82W</strain>
    </source>
</reference>
<dbReference type="InterPro" id="IPR049496">
    <property type="entry name" value="VMAP-M20"/>
</dbReference>
<evidence type="ECO:0000313" key="4">
    <source>
        <dbReference type="Proteomes" id="UP000470302"/>
    </source>
</evidence>
<gene>
    <name evidence="3" type="ORF">GTP91_13305</name>
</gene>
<dbReference type="Pfam" id="PF20028">
    <property type="entry name" value="VMAP-C"/>
    <property type="match status" value="1"/>
</dbReference>
<organism evidence="3 4">
    <name type="scientific">Duganella vulcania</name>
    <dbReference type="NCBI Taxonomy" id="2692166"/>
    <lineage>
        <taxon>Bacteria</taxon>
        <taxon>Pseudomonadati</taxon>
        <taxon>Pseudomonadota</taxon>
        <taxon>Betaproteobacteria</taxon>
        <taxon>Burkholderiales</taxon>
        <taxon>Oxalobacteraceae</taxon>
        <taxon>Telluria group</taxon>
        <taxon>Duganella</taxon>
    </lineage>
</organism>
<sequence length="674" mass="74552">MPVKVCVWVVAVAQYGERGVRNRLDFQVDLGGWAVQFAEAVKARDPQATFLLNLSLPDQHPYQERLAKLGPVQGATANDLEQSIARIPGHDVLLLYWVGHGILADATDRYLLCADSANTDSLHGIDLGSLLTRLRSRPYPRLQLGFLDVCAQEFPQPQSMSYGKPQAVGTEQYFYLSASAGLQTPLNPDKPGFSSTVISALAEAAGTFPPAPRALFDRLRIELDRLPMAARPFKYEWTDGSGDSFSRQHAGIDADTEGAAKAAGLSAAYFQHLWLAAKKSMAIDRLVDIVRNDGLAAHLNEVRQQAPLSVELQLLEDAWTRVEISQFVLPCCRRLGLSLAVWAGLAERIASLDELAFPTPGRDLDALLISVLDQMDQARGRDTFIRLLELAARESNKVAAEALRRKLGAHRLLKPRRKDAIKTLPPADGRVFLLAELTLDASPVSVAQAWIYVGDTSLGQRLTVEGAPSLAHQLDLLLGQVVARYYDKKIVVELMAPSDLLCVPSELLKISDPGLAITNWLEQQYPITVRWLDRMKTRQFAAQWIQISRSLRDRITAKTKLKCAWPDDVMDAHVVGLPFAGPSLADRDRNRKEFFTILVKGHPYMCWPRESTTNLPQFRQRVDTLVGASAIAELAPAFQVAKQQSDALMLDAVLLVDEPERNPYGPQLTEPIQG</sequence>
<evidence type="ECO:0000259" key="2">
    <source>
        <dbReference type="Pfam" id="PF20028"/>
    </source>
</evidence>
<dbReference type="AlphaFoldDB" id="A0A845G0C0"/>
<dbReference type="RefSeq" id="WP_161097229.1">
    <property type="nucleotide sequence ID" value="NZ_WWCW01000039.1"/>
</dbReference>
<dbReference type="Pfam" id="PF20019">
    <property type="entry name" value="VMAP-M20"/>
    <property type="match status" value="1"/>
</dbReference>
<evidence type="ECO:0000313" key="3">
    <source>
        <dbReference type="EMBL" id="MYM88153.1"/>
    </source>
</evidence>
<feature type="domain" description="vWA-MoxR associated protein middle region 20" evidence="1">
    <location>
        <begin position="309"/>
        <end position="397"/>
    </location>
</feature>
<dbReference type="Proteomes" id="UP000470302">
    <property type="component" value="Unassembled WGS sequence"/>
</dbReference>